<protein>
    <recommendedName>
        <fullName evidence="4">Symplekin/Pta1 N-terminal domain-containing protein</fullName>
    </recommendedName>
</protein>
<name>A0A2A2LFP1_9BILA</name>
<evidence type="ECO:0000313" key="6">
    <source>
        <dbReference type="Proteomes" id="UP000218231"/>
    </source>
</evidence>
<dbReference type="InterPro" id="IPR011989">
    <property type="entry name" value="ARM-like"/>
</dbReference>
<dbReference type="Proteomes" id="UP000218231">
    <property type="component" value="Unassembled WGS sequence"/>
</dbReference>
<evidence type="ECO:0000259" key="4">
    <source>
        <dbReference type="Pfam" id="PF11935"/>
    </source>
</evidence>
<evidence type="ECO:0000313" key="5">
    <source>
        <dbReference type="EMBL" id="PAV84887.1"/>
    </source>
</evidence>
<reference evidence="5 6" key="1">
    <citation type="journal article" date="2017" name="Curr. Biol.">
        <title>Genome architecture and evolution of a unichromosomal asexual nematode.</title>
        <authorList>
            <person name="Fradin H."/>
            <person name="Zegar C."/>
            <person name="Gutwein M."/>
            <person name="Lucas J."/>
            <person name="Kovtun M."/>
            <person name="Corcoran D."/>
            <person name="Baugh L.R."/>
            <person name="Kiontke K."/>
            <person name="Gunsalus K."/>
            <person name="Fitch D.H."/>
            <person name="Piano F."/>
        </authorList>
    </citation>
    <scope>NUCLEOTIDE SEQUENCE [LARGE SCALE GENOMIC DNA]</scope>
    <source>
        <strain evidence="5">PF1309</strain>
    </source>
</reference>
<evidence type="ECO:0000256" key="2">
    <source>
        <dbReference type="ARBA" id="ARBA00022664"/>
    </source>
</evidence>
<dbReference type="PANTHER" id="PTHR15245:SF20">
    <property type="entry name" value="SYMPLEKIN"/>
    <property type="match status" value="1"/>
</dbReference>
<dbReference type="AlphaFoldDB" id="A0A2A2LFP1"/>
<dbReference type="GO" id="GO:0006397">
    <property type="term" value="P:mRNA processing"/>
    <property type="evidence" value="ECO:0007669"/>
    <property type="project" value="UniProtKB-KW"/>
</dbReference>
<accession>A0A2A2LFP1</accession>
<gene>
    <name evidence="5" type="ORF">WR25_06481</name>
</gene>
<dbReference type="InterPro" id="IPR021850">
    <property type="entry name" value="Symplekin/Pta1"/>
</dbReference>
<dbReference type="GO" id="GO:0005847">
    <property type="term" value="C:mRNA cleavage and polyadenylation specificity factor complex"/>
    <property type="evidence" value="ECO:0007669"/>
    <property type="project" value="TreeGrafter"/>
</dbReference>
<dbReference type="InterPro" id="IPR016024">
    <property type="entry name" value="ARM-type_fold"/>
</dbReference>
<dbReference type="Gene3D" id="1.25.10.10">
    <property type="entry name" value="Leucine-rich Repeat Variant"/>
    <property type="match status" value="1"/>
</dbReference>
<keyword evidence="6" id="KW-1185">Reference proteome</keyword>
<dbReference type="OrthoDB" id="331600at2759"/>
<keyword evidence="2" id="KW-0507">mRNA processing</keyword>
<dbReference type="Pfam" id="PF11935">
    <property type="entry name" value="SYMPK_PTA1_N"/>
    <property type="match status" value="1"/>
</dbReference>
<feature type="domain" description="Symplekin/Pta1 N-terminal" evidence="4">
    <location>
        <begin position="114"/>
        <end position="191"/>
    </location>
</feature>
<sequence length="226" mass="24680">MDKFVEPIEDTATVAERVSKAIKEAHEAANVDDKLKLLEDAADILINNDQSAHLLDSFCEEMLEFVDNPQFTIKCFVVSFIQRACLRDPEVTKKAITTLSALLSIDRQYPGASRIIRRVIIACTNIYPSIIQWAVRKKTDLEAGACWEAFSILKGRILQLIDNDNEGVRTVTLKFLETIVLAQSPGPVRDDAASGMDTVTGCATQDTGTGCASQDTLTGGAAQDTL</sequence>
<keyword evidence="3" id="KW-0539">Nucleus</keyword>
<evidence type="ECO:0000256" key="3">
    <source>
        <dbReference type="ARBA" id="ARBA00023242"/>
    </source>
</evidence>
<proteinExistence type="predicted"/>
<dbReference type="PANTHER" id="PTHR15245">
    <property type="entry name" value="SYMPLEKIN-RELATED"/>
    <property type="match status" value="1"/>
</dbReference>
<dbReference type="InterPro" id="IPR032460">
    <property type="entry name" value="Symplekin/Pta1_N"/>
</dbReference>
<dbReference type="STRING" id="2018661.A0A2A2LFP1"/>
<comment type="subcellular location">
    <subcellularLocation>
        <location evidence="1">Nucleus</location>
    </subcellularLocation>
</comment>
<evidence type="ECO:0000256" key="1">
    <source>
        <dbReference type="ARBA" id="ARBA00004123"/>
    </source>
</evidence>
<dbReference type="EMBL" id="LIAE01006815">
    <property type="protein sequence ID" value="PAV84887.1"/>
    <property type="molecule type" value="Genomic_DNA"/>
</dbReference>
<organism evidence="5 6">
    <name type="scientific">Diploscapter pachys</name>
    <dbReference type="NCBI Taxonomy" id="2018661"/>
    <lineage>
        <taxon>Eukaryota</taxon>
        <taxon>Metazoa</taxon>
        <taxon>Ecdysozoa</taxon>
        <taxon>Nematoda</taxon>
        <taxon>Chromadorea</taxon>
        <taxon>Rhabditida</taxon>
        <taxon>Rhabditina</taxon>
        <taxon>Rhabditomorpha</taxon>
        <taxon>Rhabditoidea</taxon>
        <taxon>Rhabditidae</taxon>
        <taxon>Diploscapter</taxon>
    </lineage>
</organism>
<comment type="caution">
    <text evidence="5">The sequence shown here is derived from an EMBL/GenBank/DDBJ whole genome shotgun (WGS) entry which is preliminary data.</text>
</comment>
<dbReference type="SUPFAM" id="SSF48371">
    <property type="entry name" value="ARM repeat"/>
    <property type="match status" value="1"/>
</dbReference>